<evidence type="ECO:0000313" key="8">
    <source>
        <dbReference type="Proteomes" id="UP001595872"/>
    </source>
</evidence>
<dbReference type="InterPro" id="IPR020846">
    <property type="entry name" value="MFS_dom"/>
</dbReference>
<evidence type="ECO:0000256" key="3">
    <source>
        <dbReference type="ARBA" id="ARBA00022989"/>
    </source>
</evidence>
<keyword evidence="8" id="KW-1185">Reference proteome</keyword>
<feature type="transmembrane region" description="Helical" evidence="5">
    <location>
        <begin position="417"/>
        <end position="434"/>
    </location>
</feature>
<name>A0ABV9TXJ8_9ACTN</name>
<dbReference type="PANTHER" id="PTHR42718">
    <property type="entry name" value="MAJOR FACILITATOR SUPERFAMILY MULTIDRUG TRANSPORTER MFSC"/>
    <property type="match status" value="1"/>
</dbReference>
<dbReference type="CDD" id="cd17321">
    <property type="entry name" value="MFS_MMR_MDR_like"/>
    <property type="match status" value="1"/>
</dbReference>
<feature type="transmembrane region" description="Helical" evidence="5">
    <location>
        <begin position="236"/>
        <end position="257"/>
    </location>
</feature>
<feature type="transmembrane region" description="Helical" evidence="5">
    <location>
        <begin position="440"/>
        <end position="462"/>
    </location>
</feature>
<sequence>MTAVKAPESAPARVAVPGWGTLLVLLTGVFITTLDFFIVNVAIPATQRDLHATPSQIQFVVAGFGVALAAGLITAGRLGDLYGRRRMFALGLAVFTLASAACAESSTAGALIAGRVAQGIGAALLMPQVLGIVNTVYTGPARAKAFNAYGIAMGFGGVFGQLIGGVLIKADVAGLGWRAIFWINVPVGAAALALVPRLVPESRANGAARLDLAGTVLASLGLVAIVYPLVQGREQGWPMWTWECLGAAVVLLGAFALHQRRAAAPLVAPALFRHRSFGVGAVVALLHSMTMGSFFLILALYLQMGRGLSALESGLIFLPLGLGYFVSSARAGAVAERLGRQTLALGALAMAVGYGVLAVTATGLGQHGAVAWVIPGLVVAGAGMGLVMAPLPALVLSRVDAEHAGAASGVLSTAQQAGGAIGVALVGVVFYGAHGGVPHAFATGLDLLIVLNVLVVALVQALPKGR</sequence>
<protein>
    <submittedName>
        <fullName evidence="7">MFS transporter</fullName>
    </submittedName>
</protein>
<feature type="transmembrane region" description="Helical" evidence="5">
    <location>
        <begin position="119"/>
        <end position="137"/>
    </location>
</feature>
<feature type="transmembrane region" description="Helical" evidence="5">
    <location>
        <begin position="277"/>
        <end position="302"/>
    </location>
</feature>
<evidence type="ECO:0000256" key="4">
    <source>
        <dbReference type="ARBA" id="ARBA00023136"/>
    </source>
</evidence>
<feature type="domain" description="Major facilitator superfamily (MFS) profile" evidence="6">
    <location>
        <begin position="21"/>
        <end position="463"/>
    </location>
</feature>
<feature type="transmembrane region" description="Helical" evidence="5">
    <location>
        <begin position="149"/>
        <end position="168"/>
    </location>
</feature>
<feature type="transmembrane region" description="Helical" evidence="5">
    <location>
        <begin position="180"/>
        <end position="199"/>
    </location>
</feature>
<dbReference type="PROSITE" id="PS50850">
    <property type="entry name" value="MFS"/>
    <property type="match status" value="1"/>
</dbReference>
<dbReference type="EMBL" id="JBHSIT010000004">
    <property type="protein sequence ID" value="MFC4908892.1"/>
    <property type="molecule type" value="Genomic_DNA"/>
</dbReference>
<evidence type="ECO:0000256" key="5">
    <source>
        <dbReference type="SAM" id="Phobius"/>
    </source>
</evidence>
<dbReference type="Pfam" id="PF07690">
    <property type="entry name" value="MFS_1"/>
    <property type="match status" value="1"/>
</dbReference>
<comment type="caution">
    <text evidence="7">The sequence shown here is derived from an EMBL/GenBank/DDBJ whole genome shotgun (WGS) entry which is preliminary data.</text>
</comment>
<evidence type="ECO:0000313" key="7">
    <source>
        <dbReference type="EMBL" id="MFC4908892.1"/>
    </source>
</evidence>
<evidence type="ECO:0000259" key="6">
    <source>
        <dbReference type="PROSITE" id="PS50850"/>
    </source>
</evidence>
<keyword evidence="2 5" id="KW-0812">Transmembrane</keyword>
<feature type="transmembrane region" description="Helical" evidence="5">
    <location>
        <begin position="343"/>
        <end position="364"/>
    </location>
</feature>
<dbReference type="Proteomes" id="UP001595872">
    <property type="component" value="Unassembled WGS sequence"/>
</dbReference>
<proteinExistence type="predicted"/>
<keyword evidence="3 5" id="KW-1133">Transmembrane helix</keyword>
<feature type="transmembrane region" description="Helical" evidence="5">
    <location>
        <begin position="87"/>
        <end position="113"/>
    </location>
</feature>
<reference evidence="8" key="1">
    <citation type="journal article" date="2019" name="Int. J. Syst. Evol. Microbiol.">
        <title>The Global Catalogue of Microorganisms (GCM) 10K type strain sequencing project: providing services to taxonomists for standard genome sequencing and annotation.</title>
        <authorList>
            <consortium name="The Broad Institute Genomics Platform"/>
            <consortium name="The Broad Institute Genome Sequencing Center for Infectious Disease"/>
            <person name="Wu L."/>
            <person name="Ma J."/>
        </authorList>
    </citation>
    <scope>NUCLEOTIDE SEQUENCE [LARGE SCALE GENOMIC DNA]</scope>
    <source>
        <strain evidence="8">KLKA75</strain>
    </source>
</reference>
<organism evidence="7 8">
    <name type="scientific">Actinomadura gamaensis</name>
    <dbReference type="NCBI Taxonomy" id="1763541"/>
    <lineage>
        <taxon>Bacteria</taxon>
        <taxon>Bacillati</taxon>
        <taxon>Actinomycetota</taxon>
        <taxon>Actinomycetes</taxon>
        <taxon>Streptosporangiales</taxon>
        <taxon>Thermomonosporaceae</taxon>
        <taxon>Actinomadura</taxon>
    </lineage>
</organism>
<dbReference type="RefSeq" id="WP_378255938.1">
    <property type="nucleotide sequence ID" value="NZ_JBHSIT010000004.1"/>
</dbReference>
<dbReference type="InterPro" id="IPR011701">
    <property type="entry name" value="MFS"/>
</dbReference>
<feature type="transmembrane region" description="Helical" evidence="5">
    <location>
        <begin position="21"/>
        <end position="43"/>
    </location>
</feature>
<feature type="transmembrane region" description="Helical" evidence="5">
    <location>
        <begin position="370"/>
        <end position="396"/>
    </location>
</feature>
<dbReference type="SUPFAM" id="SSF103473">
    <property type="entry name" value="MFS general substrate transporter"/>
    <property type="match status" value="1"/>
</dbReference>
<dbReference type="Gene3D" id="1.20.1250.20">
    <property type="entry name" value="MFS general substrate transporter like domains"/>
    <property type="match status" value="1"/>
</dbReference>
<evidence type="ECO:0000256" key="2">
    <source>
        <dbReference type="ARBA" id="ARBA00022692"/>
    </source>
</evidence>
<keyword evidence="4 5" id="KW-0472">Membrane</keyword>
<dbReference type="PANTHER" id="PTHR42718:SF39">
    <property type="entry name" value="ACTINORHODIN TRANSPORTER-RELATED"/>
    <property type="match status" value="1"/>
</dbReference>
<dbReference type="Gene3D" id="1.20.1720.10">
    <property type="entry name" value="Multidrug resistance protein D"/>
    <property type="match status" value="1"/>
</dbReference>
<gene>
    <name evidence="7" type="ORF">ACFPCY_16330</name>
</gene>
<dbReference type="InterPro" id="IPR036259">
    <property type="entry name" value="MFS_trans_sf"/>
</dbReference>
<feature type="transmembrane region" description="Helical" evidence="5">
    <location>
        <begin position="55"/>
        <end position="75"/>
    </location>
</feature>
<accession>A0ABV9TXJ8</accession>
<comment type="subcellular location">
    <subcellularLocation>
        <location evidence="1">Cell membrane</location>
        <topology evidence="1">Multi-pass membrane protein</topology>
    </subcellularLocation>
</comment>
<feature type="transmembrane region" description="Helical" evidence="5">
    <location>
        <begin position="211"/>
        <end position="230"/>
    </location>
</feature>
<evidence type="ECO:0000256" key="1">
    <source>
        <dbReference type="ARBA" id="ARBA00004651"/>
    </source>
</evidence>
<feature type="transmembrane region" description="Helical" evidence="5">
    <location>
        <begin position="314"/>
        <end position="331"/>
    </location>
</feature>